<accession>A0A327RU25</accession>
<evidence type="ECO:0000313" key="1">
    <source>
        <dbReference type="EMBL" id="RAJ17157.1"/>
    </source>
</evidence>
<evidence type="ECO:0008006" key="3">
    <source>
        <dbReference type="Google" id="ProtNLM"/>
    </source>
</evidence>
<dbReference type="EMBL" id="QLLO01000002">
    <property type="protein sequence ID" value="RAJ17157.1"/>
    <property type="molecule type" value="Genomic_DNA"/>
</dbReference>
<dbReference type="OrthoDB" id="979732at2"/>
<organism evidence="1 2">
    <name type="scientific">Olleya aquimaris</name>
    <dbReference type="NCBI Taxonomy" id="639310"/>
    <lineage>
        <taxon>Bacteria</taxon>
        <taxon>Pseudomonadati</taxon>
        <taxon>Bacteroidota</taxon>
        <taxon>Flavobacteriia</taxon>
        <taxon>Flavobacteriales</taxon>
        <taxon>Flavobacteriaceae</taxon>
    </lineage>
</organism>
<dbReference type="RefSeq" id="WP_111659261.1">
    <property type="nucleotide sequence ID" value="NZ_QLLO01000002.1"/>
</dbReference>
<comment type="caution">
    <text evidence="1">The sequence shown here is derived from an EMBL/GenBank/DDBJ whole genome shotgun (WGS) entry which is preliminary data.</text>
</comment>
<dbReference type="AlphaFoldDB" id="A0A327RU25"/>
<name>A0A327RU25_9FLAO</name>
<dbReference type="Proteomes" id="UP000248703">
    <property type="component" value="Unassembled WGS sequence"/>
</dbReference>
<sequence>MSNSTNLQQQLYQNLGKLFYAIAMSDGVVENSEIEALKKAVHNLWNNSKDAVVMVDAFHWLNDDREYTSEQCFKSFTQFKKANQDLFSEEIKKKIKDTAIAIASSFAKTNKSELLLLAKLEIELNKD</sequence>
<dbReference type="InterPro" id="IPR029024">
    <property type="entry name" value="TerB-like"/>
</dbReference>
<reference evidence="1 2" key="1">
    <citation type="submission" date="2018-06" db="EMBL/GenBank/DDBJ databases">
        <title>Genomic Encyclopedia of Archaeal and Bacterial Type Strains, Phase II (KMG-II): from individual species to whole genera.</title>
        <authorList>
            <person name="Goeker M."/>
        </authorList>
    </citation>
    <scope>NUCLEOTIDE SEQUENCE [LARGE SCALE GENOMIC DNA]</scope>
    <source>
        <strain evidence="1 2">DSM 24464</strain>
    </source>
</reference>
<keyword evidence="2" id="KW-1185">Reference proteome</keyword>
<protein>
    <recommendedName>
        <fullName evidence="3">TerB family tellurite resistance protein</fullName>
    </recommendedName>
</protein>
<proteinExistence type="predicted"/>
<gene>
    <name evidence="1" type="ORF">LY08_00937</name>
</gene>
<dbReference type="SUPFAM" id="SSF158682">
    <property type="entry name" value="TerB-like"/>
    <property type="match status" value="1"/>
</dbReference>
<dbReference type="Gene3D" id="1.10.3680.10">
    <property type="entry name" value="TerB-like"/>
    <property type="match status" value="1"/>
</dbReference>
<evidence type="ECO:0000313" key="2">
    <source>
        <dbReference type="Proteomes" id="UP000248703"/>
    </source>
</evidence>